<keyword evidence="5" id="KW-1185">Reference proteome</keyword>
<dbReference type="InterPro" id="IPR016039">
    <property type="entry name" value="Thiolase-like"/>
</dbReference>
<feature type="domain" description="Thiolase C-terminal" evidence="3">
    <location>
        <begin position="440"/>
        <end position="543"/>
    </location>
</feature>
<dbReference type="RefSeq" id="WP_065288537.1">
    <property type="nucleotide sequence ID" value="NZ_LFOE01000021.1"/>
</dbReference>
<dbReference type="PANTHER" id="PTHR42870">
    <property type="entry name" value="ACETYL-COA C-ACETYLTRANSFERASE"/>
    <property type="match status" value="1"/>
</dbReference>
<dbReference type="Gene3D" id="6.10.30.10">
    <property type="match status" value="1"/>
</dbReference>
<dbReference type="InterPro" id="IPR002878">
    <property type="entry name" value="ChsH2_C"/>
</dbReference>
<feature type="domain" description="ChsH2 rubredoxin-like zinc ribbon" evidence="2">
    <location>
        <begin position="19"/>
        <end position="54"/>
    </location>
</feature>
<dbReference type="AlphaFoldDB" id="A0A1B8SEB3"/>
<feature type="domain" description="ChsH2 C-terminal OB-fold" evidence="1">
    <location>
        <begin position="57"/>
        <end position="121"/>
    </location>
</feature>
<dbReference type="Proteomes" id="UP000092668">
    <property type="component" value="Unassembled WGS sequence"/>
</dbReference>
<dbReference type="InterPro" id="IPR055140">
    <property type="entry name" value="Thiolase_C_2"/>
</dbReference>
<evidence type="ECO:0000259" key="2">
    <source>
        <dbReference type="Pfam" id="PF12172"/>
    </source>
</evidence>
<evidence type="ECO:0000313" key="4">
    <source>
        <dbReference type="EMBL" id="OBY31052.1"/>
    </source>
</evidence>
<protein>
    <submittedName>
        <fullName evidence="4">3-ketoacyl-CoA thiolase</fullName>
    </submittedName>
</protein>
<accession>A0A1B8SEB3</accession>
<evidence type="ECO:0000259" key="1">
    <source>
        <dbReference type="Pfam" id="PF01796"/>
    </source>
</evidence>
<proteinExistence type="predicted"/>
<dbReference type="STRING" id="354243.BST28_09100"/>
<organism evidence="4 5">
    <name type="scientific">Mycolicibacter kumamotonensis</name>
    <dbReference type="NCBI Taxonomy" id="354243"/>
    <lineage>
        <taxon>Bacteria</taxon>
        <taxon>Bacillati</taxon>
        <taxon>Actinomycetota</taxon>
        <taxon>Actinomycetes</taxon>
        <taxon>Mycobacteriales</taxon>
        <taxon>Mycobacteriaceae</taxon>
        <taxon>Mycolicibacter</taxon>
    </lineage>
</organism>
<dbReference type="Pfam" id="PF22691">
    <property type="entry name" value="Thiolase_C_1"/>
    <property type="match status" value="1"/>
</dbReference>
<name>A0A1B8SEB3_9MYCO</name>
<evidence type="ECO:0000313" key="5">
    <source>
        <dbReference type="Proteomes" id="UP000092668"/>
    </source>
</evidence>
<dbReference type="CDD" id="cd00829">
    <property type="entry name" value="SCP-x_thiolase"/>
    <property type="match status" value="1"/>
</dbReference>
<dbReference type="Pfam" id="PF12172">
    <property type="entry name" value="zf-ChsH2"/>
    <property type="match status" value="1"/>
</dbReference>
<comment type="caution">
    <text evidence="4">The sequence shown here is derived from an EMBL/GenBank/DDBJ whole genome shotgun (WGS) entry which is preliminary data.</text>
</comment>
<dbReference type="EMBL" id="LFOE01000021">
    <property type="protein sequence ID" value="OBY31052.1"/>
    <property type="molecule type" value="Genomic_DNA"/>
</dbReference>
<dbReference type="InterPro" id="IPR022002">
    <property type="entry name" value="ChsH2_Znr"/>
</dbReference>
<dbReference type="SUPFAM" id="SSF50249">
    <property type="entry name" value="Nucleic acid-binding proteins"/>
    <property type="match status" value="1"/>
</dbReference>
<reference evidence="4 5" key="1">
    <citation type="submission" date="2015-06" db="EMBL/GenBank/DDBJ databases">
        <title>Genome sequence of Mycobacterium kumamotonense strain Roo.</title>
        <authorList>
            <person name="Greninger A.L."/>
            <person name="Cunningham G."/>
            <person name="Miller S."/>
        </authorList>
    </citation>
    <scope>NUCLEOTIDE SEQUENCE [LARGE SCALE GENOMIC DNA]</scope>
    <source>
        <strain evidence="4 5">Roo</strain>
    </source>
</reference>
<dbReference type="GO" id="GO:0016746">
    <property type="term" value="F:acyltransferase activity"/>
    <property type="evidence" value="ECO:0007669"/>
    <property type="project" value="InterPro"/>
</dbReference>
<dbReference type="OrthoDB" id="9785768at2"/>
<dbReference type="Pfam" id="PF01796">
    <property type="entry name" value="OB_ChsH2_C"/>
    <property type="match status" value="1"/>
</dbReference>
<sequence length="554" mass="59041">MSAPGRPLPAITIENEFFWTAGADGVLRIQECRDCAALIHPPQPVCRYCHSTEMGVRDVSGRATLAGFTINHRFSLPGMPAPYVVAQVAIAEDPRVRLTTNIIDCDPNRLELGQQVEVVFDNIEDVWLPLFRPVAQNGEGSASKPLPADEIAPEDFAQHVRPMASADKFEDKSAITGIGASRLGRRLMVAPLALTVEACRAAVADAGLTFDDIDGLSTYPSLDVAGMGEGGVTALEGALGLRPTWINGGMDTFGPGGSVIAAMMAVATGLARHVLCFRTVWESTFNELMKAGKASPPGGRRSNSWQIPFGATSAAHTLALNAQRHFHRYGTTRETLGWIALNQRANAALNPTAIYRDPMSMDAYLSARMITTPFGLYDCDVPCDGAVAVIVSAIDAARDLAKPPVLVEAVGTQIIERTDWDQSTLTHEPQVLGQAAHLWSRTTLRPADVDVAELYDGFSFNCLSWIEALGFCGIGEAKSFLDGGTNIARDGLLPLNTHGGQLSHGRTHGMGLIHEAVTQLRGEAGERQVPGARVAVASSGGLTPSGVMLLRADT</sequence>
<evidence type="ECO:0000259" key="3">
    <source>
        <dbReference type="Pfam" id="PF22691"/>
    </source>
</evidence>
<dbReference type="PANTHER" id="PTHR42870:SF1">
    <property type="entry name" value="NON-SPECIFIC LIPID-TRANSFER PROTEIN-LIKE 2"/>
    <property type="match status" value="1"/>
</dbReference>
<dbReference type="SUPFAM" id="SSF53901">
    <property type="entry name" value="Thiolase-like"/>
    <property type="match status" value="2"/>
</dbReference>
<gene>
    <name evidence="4" type="ORF">ACT18_14285</name>
</gene>
<dbReference type="PATRIC" id="fig|354243.3.peg.2954"/>
<dbReference type="InterPro" id="IPR012340">
    <property type="entry name" value="NA-bd_OB-fold"/>
</dbReference>
<dbReference type="Gene3D" id="3.40.47.10">
    <property type="match status" value="1"/>
</dbReference>